<sequence>MKIVLVGHGNVGKELRRVISENGLEVNLIVQKDGIYDTRGLRINEIDAFPLYIDKQTFVFIAIPSNGDGEEAGVYYSESLKRGANVITCEKAFLAHNWSVVKKHRKNIKYSATVGGDSGILPAVSAFKGEIKNIRTVINGTLNYLSERVLEGIQESVLYKELLNNYFTEPGAKNLNEVIENELNDVRYKSVILANHSKIFGNTVKPDDVTLQKYQKSFRCTVLIDKRTQRIQAGFMDFSDTSWFPKGVNNVLYINDEKVAEGPGAGARITAERMFKDYLSFY</sequence>
<evidence type="ECO:0000313" key="5">
    <source>
        <dbReference type="EMBL" id="OGZ56358.1"/>
    </source>
</evidence>
<dbReference type="EC" id="1.1.1.3" evidence="2"/>
<dbReference type="InterPro" id="IPR001342">
    <property type="entry name" value="HDH_cat"/>
</dbReference>
<evidence type="ECO:0000313" key="6">
    <source>
        <dbReference type="Proteomes" id="UP000177954"/>
    </source>
</evidence>
<protein>
    <recommendedName>
        <fullName evidence="2">homoserine dehydrogenase</fullName>
        <ecNumber evidence="2">1.1.1.3</ecNumber>
    </recommendedName>
</protein>
<evidence type="ECO:0000256" key="2">
    <source>
        <dbReference type="ARBA" id="ARBA00013213"/>
    </source>
</evidence>
<accession>A0A1G2H2Z8</accession>
<evidence type="ECO:0000259" key="4">
    <source>
        <dbReference type="Pfam" id="PF00742"/>
    </source>
</evidence>
<organism evidence="5 6">
    <name type="scientific">Candidatus Ryanbacteria bacterium RIFCSPLOWO2_02_FULL_47_14</name>
    <dbReference type="NCBI Taxonomy" id="1802129"/>
    <lineage>
        <taxon>Bacteria</taxon>
        <taxon>Candidatus Ryaniibacteriota</taxon>
    </lineage>
</organism>
<evidence type="ECO:0000256" key="1">
    <source>
        <dbReference type="ARBA" id="ARBA00006753"/>
    </source>
</evidence>
<dbReference type="InterPro" id="IPR036291">
    <property type="entry name" value="NAD(P)-bd_dom_sf"/>
</dbReference>
<dbReference type="Gene3D" id="3.30.360.10">
    <property type="entry name" value="Dihydrodipicolinate Reductase, domain 2"/>
    <property type="match status" value="1"/>
</dbReference>
<name>A0A1G2H2Z8_9BACT</name>
<gene>
    <name evidence="5" type="ORF">A3J04_03555</name>
</gene>
<dbReference type="PANTHER" id="PTHR43331">
    <property type="entry name" value="HOMOSERINE DEHYDROGENASE"/>
    <property type="match status" value="1"/>
</dbReference>
<comment type="caution">
    <text evidence="5">The sequence shown here is derived from an EMBL/GenBank/DDBJ whole genome shotgun (WGS) entry which is preliminary data.</text>
</comment>
<dbReference type="Proteomes" id="UP000177954">
    <property type="component" value="Unassembled WGS sequence"/>
</dbReference>
<evidence type="ECO:0000256" key="3">
    <source>
        <dbReference type="ARBA" id="ARBA00023002"/>
    </source>
</evidence>
<dbReference type="Pfam" id="PF00742">
    <property type="entry name" value="Homoserine_dh"/>
    <property type="match status" value="1"/>
</dbReference>
<dbReference type="PANTHER" id="PTHR43331:SF1">
    <property type="entry name" value="HOMOSERINE DEHYDROGENASE"/>
    <property type="match status" value="1"/>
</dbReference>
<dbReference type="SUPFAM" id="SSF51735">
    <property type="entry name" value="NAD(P)-binding Rossmann-fold domains"/>
    <property type="match status" value="1"/>
</dbReference>
<proteinExistence type="inferred from homology"/>
<dbReference type="STRING" id="1802129.A3J04_03555"/>
<dbReference type="GO" id="GO:0009088">
    <property type="term" value="P:threonine biosynthetic process"/>
    <property type="evidence" value="ECO:0007669"/>
    <property type="project" value="TreeGrafter"/>
</dbReference>
<dbReference type="EMBL" id="MHNZ01000018">
    <property type="protein sequence ID" value="OGZ56358.1"/>
    <property type="molecule type" value="Genomic_DNA"/>
</dbReference>
<dbReference type="Gene3D" id="3.40.50.720">
    <property type="entry name" value="NAD(P)-binding Rossmann-like Domain"/>
    <property type="match status" value="1"/>
</dbReference>
<dbReference type="GO" id="GO:0004412">
    <property type="term" value="F:homoserine dehydrogenase activity"/>
    <property type="evidence" value="ECO:0007669"/>
    <property type="project" value="UniProtKB-EC"/>
</dbReference>
<comment type="similarity">
    <text evidence="1">Belongs to the homoserine dehydrogenase family.</text>
</comment>
<keyword evidence="3" id="KW-0560">Oxidoreductase</keyword>
<dbReference type="AlphaFoldDB" id="A0A1G2H2Z8"/>
<feature type="domain" description="Homoserine dehydrogenase catalytic" evidence="4">
    <location>
        <begin position="129"/>
        <end position="277"/>
    </location>
</feature>
<reference evidence="5 6" key="1">
    <citation type="journal article" date="2016" name="Nat. Commun.">
        <title>Thousands of microbial genomes shed light on interconnected biogeochemical processes in an aquifer system.</title>
        <authorList>
            <person name="Anantharaman K."/>
            <person name="Brown C.T."/>
            <person name="Hug L.A."/>
            <person name="Sharon I."/>
            <person name="Castelle C.J."/>
            <person name="Probst A.J."/>
            <person name="Thomas B.C."/>
            <person name="Singh A."/>
            <person name="Wilkins M.J."/>
            <person name="Karaoz U."/>
            <person name="Brodie E.L."/>
            <person name="Williams K.H."/>
            <person name="Hubbard S.S."/>
            <person name="Banfield J.F."/>
        </authorList>
    </citation>
    <scope>NUCLEOTIDE SEQUENCE [LARGE SCALE GENOMIC DNA]</scope>
</reference>